<evidence type="ECO:0000256" key="7">
    <source>
        <dbReference type="ARBA" id="ARBA00049167"/>
    </source>
</evidence>
<comment type="catalytic activity">
    <reaction evidence="8">
        <text>adenosine(1518)/adenosine(1519) in 16S rRNA + 4 S-adenosyl-L-methionine = N(6)-dimethyladenosine(1518)/N(6)-dimethyladenosine(1519) in 16S rRNA + 4 S-adenosyl-L-homocysteine + 4 H(+)</text>
        <dbReference type="Rhea" id="RHEA:19609"/>
        <dbReference type="Rhea" id="RHEA-COMP:10232"/>
        <dbReference type="Rhea" id="RHEA-COMP:10233"/>
        <dbReference type="ChEBI" id="CHEBI:15378"/>
        <dbReference type="ChEBI" id="CHEBI:57856"/>
        <dbReference type="ChEBI" id="CHEBI:59789"/>
        <dbReference type="ChEBI" id="CHEBI:74411"/>
        <dbReference type="ChEBI" id="CHEBI:74493"/>
        <dbReference type="EC" id="2.1.1.182"/>
    </reaction>
</comment>
<dbReference type="InterPro" id="IPR020596">
    <property type="entry name" value="rRNA_Ade_Mease_Trfase_CS"/>
</dbReference>
<organism evidence="11 12">
    <name type="scientific">Ignavigranum ruoffiae</name>
    <dbReference type="NCBI Taxonomy" id="89093"/>
    <lineage>
        <taxon>Bacteria</taxon>
        <taxon>Bacillati</taxon>
        <taxon>Bacillota</taxon>
        <taxon>Bacilli</taxon>
        <taxon>Lactobacillales</taxon>
        <taxon>Aerococcaceae</taxon>
        <taxon>Ignavigranum</taxon>
    </lineage>
</organism>
<proteinExistence type="inferred from homology"/>
<dbReference type="EC" id="2.1.1.182" evidence="8"/>
<dbReference type="InterPro" id="IPR020598">
    <property type="entry name" value="rRNA_Ade_methylase_Trfase_N"/>
</dbReference>
<evidence type="ECO:0000313" key="12">
    <source>
        <dbReference type="Proteomes" id="UP000198833"/>
    </source>
</evidence>
<dbReference type="PROSITE" id="PS51689">
    <property type="entry name" value="SAM_RNA_A_N6_MT"/>
    <property type="match status" value="1"/>
</dbReference>
<dbReference type="STRING" id="89093.SAMN04488558_10598"/>
<keyword evidence="12" id="KW-1185">Reference proteome</keyword>
<dbReference type="RefSeq" id="WP_092571611.1">
    <property type="nucleotide sequence ID" value="NZ_CALUDV010000001.1"/>
</dbReference>
<dbReference type="SMART" id="SM00650">
    <property type="entry name" value="rADc"/>
    <property type="match status" value="1"/>
</dbReference>
<evidence type="ECO:0000256" key="5">
    <source>
        <dbReference type="ARBA" id="ARBA00022691"/>
    </source>
</evidence>
<dbReference type="Gene3D" id="3.40.50.150">
    <property type="entry name" value="Vaccinia Virus protein VP39"/>
    <property type="match status" value="1"/>
</dbReference>
<dbReference type="GO" id="GO:0052908">
    <property type="term" value="F:16S rRNA (adenine(1518)-N(6)/adenine(1519)-N(6))-dimethyltransferase activity"/>
    <property type="evidence" value="ECO:0007669"/>
    <property type="project" value="UniProtKB-EC"/>
</dbReference>
<dbReference type="OrthoDB" id="9814755at2"/>
<keyword evidence="3 8" id="KW-0489">Methyltransferase</keyword>
<keyword evidence="5 8" id="KW-0949">S-adenosyl-L-methionine</keyword>
<evidence type="ECO:0000256" key="1">
    <source>
        <dbReference type="ARBA" id="ARBA00022490"/>
    </source>
</evidence>
<dbReference type="Pfam" id="PF00398">
    <property type="entry name" value="RrnaAD"/>
    <property type="match status" value="1"/>
</dbReference>
<dbReference type="NCBIfam" id="TIGR00755">
    <property type="entry name" value="ksgA"/>
    <property type="match status" value="1"/>
</dbReference>
<dbReference type="PANTHER" id="PTHR11727">
    <property type="entry name" value="DIMETHYLADENOSINE TRANSFERASE"/>
    <property type="match status" value="1"/>
</dbReference>
<keyword evidence="4 8" id="KW-0808">Transferase</keyword>
<comment type="catalytic activity">
    <reaction evidence="7">
        <text>adenosine(2085) in 23S rRNA + 2 S-adenosyl-L-methionine = N(6)-dimethyladenosine(2085) in 23S rRNA + 2 S-adenosyl-L-homocysteine + 2 H(+)</text>
        <dbReference type="Rhea" id="RHEA:42784"/>
        <dbReference type="Rhea" id="RHEA-COMP:10237"/>
        <dbReference type="Rhea" id="RHEA-COMP:10238"/>
        <dbReference type="ChEBI" id="CHEBI:15378"/>
        <dbReference type="ChEBI" id="CHEBI:57856"/>
        <dbReference type="ChEBI" id="CHEBI:59789"/>
        <dbReference type="ChEBI" id="CHEBI:74411"/>
        <dbReference type="ChEBI" id="CHEBI:74493"/>
        <dbReference type="EC" id="2.1.1.184"/>
    </reaction>
</comment>
<evidence type="ECO:0000256" key="6">
    <source>
        <dbReference type="ARBA" id="ARBA00022884"/>
    </source>
</evidence>
<feature type="binding site" evidence="8 9">
    <location>
        <position position="79"/>
    </location>
    <ligand>
        <name>S-adenosyl-L-methionine</name>
        <dbReference type="ChEBI" id="CHEBI:59789"/>
    </ligand>
</feature>
<dbReference type="InterPro" id="IPR023165">
    <property type="entry name" value="rRNA_Ade_diMease-like_C"/>
</dbReference>
<name>A0A1H9DCZ6_9LACT</name>
<feature type="binding site" evidence="8 9">
    <location>
        <position position="129"/>
    </location>
    <ligand>
        <name>S-adenosyl-L-methionine</name>
        <dbReference type="ChEBI" id="CHEBI:59789"/>
    </ligand>
</feature>
<gene>
    <name evidence="8" type="primary">rsmA</name>
    <name evidence="8" type="synonym">ksgA</name>
    <name evidence="11" type="ORF">SAMN04488558_10598</name>
</gene>
<evidence type="ECO:0000256" key="3">
    <source>
        <dbReference type="ARBA" id="ARBA00022603"/>
    </source>
</evidence>
<evidence type="ECO:0000256" key="8">
    <source>
        <dbReference type="HAMAP-Rule" id="MF_00607"/>
    </source>
</evidence>
<sequence length="298" mass="33742">MTKQLPIANPARTASLMKEYDIQMKKSLGQNFLIDSNILDKMLAVGRINQHTTVIEIGPGIGALTEFLAQTAKQVYAFEIDQRFVDILSETLADYDNVKVIHQDILNVDFQAEAYAELAQAEDLVVCANLPYYITTPIIMHLIQANLPFDRLIMMMQKEVAERMTAAVGTKAYGSLSLAIQNQMQAELAFTVPKTVFIPRPNVDSAVLVLKRKSEPSVPGEQRLAFEHFVKAAFSQRRKTLWNNLKNYPADQDLSIDQWQKIFDQSQIASNRRAESLDLAEFIRLFIQYQQVQAEALT</sequence>
<dbReference type="AlphaFoldDB" id="A0A1H9DCZ6"/>
<keyword evidence="2 8" id="KW-0698">rRNA processing</keyword>
<dbReference type="PROSITE" id="PS01131">
    <property type="entry name" value="RRNA_A_DIMETH"/>
    <property type="match status" value="1"/>
</dbReference>
<protein>
    <recommendedName>
        <fullName evidence="8">Ribosomal RNA small subunit methyltransferase A</fullName>
        <ecNumber evidence="8">2.1.1.182</ecNumber>
    </recommendedName>
    <alternativeName>
        <fullName evidence="8">16S rRNA (adenine(1518)-N(6)/adenine(1519)-N(6))-dimethyltransferase</fullName>
    </alternativeName>
    <alternativeName>
        <fullName evidence="8">16S rRNA dimethyladenosine transferase</fullName>
    </alternativeName>
    <alternativeName>
        <fullName evidence="8">16S rRNA dimethylase</fullName>
    </alternativeName>
    <alternativeName>
        <fullName evidence="8">S-adenosylmethionine-6-N', N'-adenosyl(rRNA) dimethyltransferase</fullName>
    </alternativeName>
</protein>
<dbReference type="PANTHER" id="PTHR11727:SF7">
    <property type="entry name" value="DIMETHYLADENOSINE TRANSFERASE-RELATED"/>
    <property type="match status" value="1"/>
</dbReference>
<dbReference type="Proteomes" id="UP000198833">
    <property type="component" value="Unassembled WGS sequence"/>
</dbReference>
<evidence type="ECO:0000313" key="11">
    <source>
        <dbReference type="EMBL" id="SEQ11251.1"/>
    </source>
</evidence>
<evidence type="ECO:0000256" key="4">
    <source>
        <dbReference type="ARBA" id="ARBA00022679"/>
    </source>
</evidence>
<keyword evidence="6 8" id="KW-0694">RNA-binding</keyword>
<reference evidence="11 12" key="1">
    <citation type="submission" date="2016-10" db="EMBL/GenBank/DDBJ databases">
        <authorList>
            <person name="de Groot N.N."/>
        </authorList>
    </citation>
    <scope>NUCLEOTIDE SEQUENCE [LARGE SCALE GENOMIC DNA]</scope>
    <source>
        <strain evidence="11 12">DSM 15695</strain>
    </source>
</reference>
<dbReference type="FunFam" id="3.40.50.150:FF:000023">
    <property type="entry name" value="Ribosomal RNA small subunit methyltransferase A"/>
    <property type="match status" value="1"/>
</dbReference>
<dbReference type="GO" id="GO:0005829">
    <property type="term" value="C:cytosol"/>
    <property type="evidence" value="ECO:0007669"/>
    <property type="project" value="TreeGrafter"/>
</dbReference>
<feature type="binding site" evidence="8 9">
    <location>
        <position position="33"/>
    </location>
    <ligand>
        <name>S-adenosyl-L-methionine</name>
        <dbReference type="ChEBI" id="CHEBI:59789"/>
    </ligand>
</feature>
<evidence type="ECO:0000256" key="9">
    <source>
        <dbReference type="PROSITE-ProRule" id="PRU01026"/>
    </source>
</evidence>
<dbReference type="InterPro" id="IPR011530">
    <property type="entry name" value="rRNA_adenine_dimethylase"/>
</dbReference>
<comment type="similarity">
    <text evidence="8">Belongs to the class I-like SAM-binding methyltransferase superfamily. rRNA adenine N(6)-methyltransferase family. RsmA subfamily.</text>
</comment>
<dbReference type="SUPFAM" id="SSF53335">
    <property type="entry name" value="S-adenosyl-L-methionine-dependent methyltransferases"/>
    <property type="match status" value="1"/>
</dbReference>
<evidence type="ECO:0000256" key="2">
    <source>
        <dbReference type="ARBA" id="ARBA00022552"/>
    </source>
</evidence>
<dbReference type="InterPro" id="IPR001737">
    <property type="entry name" value="KsgA/Erm"/>
</dbReference>
<dbReference type="CDD" id="cd02440">
    <property type="entry name" value="AdoMet_MTases"/>
    <property type="match status" value="1"/>
</dbReference>
<dbReference type="GO" id="GO:0052910">
    <property type="term" value="F:23S rRNA (adenine(2085)-N(6))-dimethyltransferase activity"/>
    <property type="evidence" value="ECO:0007669"/>
    <property type="project" value="UniProtKB-EC"/>
</dbReference>
<evidence type="ECO:0000259" key="10">
    <source>
        <dbReference type="SMART" id="SM00650"/>
    </source>
</evidence>
<feature type="binding site" evidence="8 9">
    <location>
        <position position="58"/>
    </location>
    <ligand>
        <name>S-adenosyl-L-methionine</name>
        <dbReference type="ChEBI" id="CHEBI:59789"/>
    </ligand>
</feature>
<dbReference type="InterPro" id="IPR029063">
    <property type="entry name" value="SAM-dependent_MTases_sf"/>
</dbReference>
<comment type="subcellular location">
    <subcellularLocation>
        <location evidence="8">Cytoplasm</location>
    </subcellularLocation>
</comment>
<feature type="domain" description="Ribosomal RNA adenine methylase transferase N-terminal" evidence="10">
    <location>
        <begin position="38"/>
        <end position="214"/>
    </location>
</feature>
<feature type="binding site" evidence="8 9">
    <location>
        <position position="104"/>
    </location>
    <ligand>
        <name>S-adenosyl-L-methionine</name>
        <dbReference type="ChEBI" id="CHEBI:59789"/>
    </ligand>
</feature>
<accession>A0A1H9DCZ6</accession>
<dbReference type="GO" id="GO:0003723">
    <property type="term" value="F:RNA binding"/>
    <property type="evidence" value="ECO:0007669"/>
    <property type="project" value="UniProtKB-UniRule"/>
</dbReference>
<dbReference type="EMBL" id="FOEN01000005">
    <property type="protein sequence ID" value="SEQ11251.1"/>
    <property type="molecule type" value="Genomic_DNA"/>
</dbReference>
<keyword evidence="1 8" id="KW-0963">Cytoplasm</keyword>
<comment type="function">
    <text evidence="8">Specifically dimethylates two adjacent adenosines (A1518 and A1519) in the loop of a conserved hairpin near the 3'-end of 16S rRNA in the 30S particle. May play a critical role in biogenesis of 30S subunits.</text>
</comment>
<dbReference type="HAMAP" id="MF_00607">
    <property type="entry name" value="16SrRNA_methyltr_A"/>
    <property type="match status" value="1"/>
</dbReference>
<dbReference type="Gene3D" id="1.10.8.100">
    <property type="entry name" value="Ribosomal RNA adenine dimethylase-like, domain 2"/>
    <property type="match status" value="1"/>
</dbReference>
<feature type="binding site" evidence="8 9">
    <location>
        <position position="31"/>
    </location>
    <ligand>
        <name>S-adenosyl-L-methionine</name>
        <dbReference type="ChEBI" id="CHEBI:59789"/>
    </ligand>
</feature>